<dbReference type="AlphaFoldDB" id="A0AAV4EVA3"/>
<comment type="caution">
    <text evidence="3">The sequence shown here is derived from an EMBL/GenBank/DDBJ whole genome shotgun (WGS) entry which is preliminary data.</text>
</comment>
<feature type="transmembrane region" description="Helical" evidence="2">
    <location>
        <begin position="687"/>
        <end position="719"/>
    </location>
</feature>
<name>A0AAV4EVA3_9GAST</name>
<feature type="non-terminal residue" evidence="3">
    <location>
        <position position="1"/>
    </location>
</feature>
<keyword evidence="2" id="KW-0472">Membrane</keyword>
<dbReference type="EMBL" id="BMAT01003877">
    <property type="protein sequence ID" value="GFR64086.1"/>
    <property type="molecule type" value="Genomic_DNA"/>
</dbReference>
<evidence type="ECO:0000256" key="2">
    <source>
        <dbReference type="SAM" id="Phobius"/>
    </source>
</evidence>
<dbReference type="Proteomes" id="UP000762676">
    <property type="component" value="Unassembled WGS sequence"/>
</dbReference>
<keyword evidence="2" id="KW-0812">Transmembrane</keyword>
<organism evidence="3 4">
    <name type="scientific">Elysia marginata</name>
    <dbReference type="NCBI Taxonomy" id="1093978"/>
    <lineage>
        <taxon>Eukaryota</taxon>
        <taxon>Metazoa</taxon>
        <taxon>Spiralia</taxon>
        <taxon>Lophotrochozoa</taxon>
        <taxon>Mollusca</taxon>
        <taxon>Gastropoda</taxon>
        <taxon>Heterobranchia</taxon>
        <taxon>Euthyneura</taxon>
        <taxon>Panpulmonata</taxon>
        <taxon>Sacoglossa</taxon>
        <taxon>Placobranchoidea</taxon>
        <taxon>Plakobranchidae</taxon>
        <taxon>Elysia</taxon>
    </lineage>
</organism>
<dbReference type="InterPro" id="IPR043502">
    <property type="entry name" value="DNA/RNA_pol_sf"/>
</dbReference>
<keyword evidence="1" id="KW-0175">Coiled coil</keyword>
<gene>
    <name evidence="3" type="ORF">ElyMa_001913000</name>
</gene>
<accession>A0AAV4EVA3</accession>
<dbReference type="PANTHER" id="PTHR47331">
    <property type="entry name" value="PHD-TYPE DOMAIN-CONTAINING PROTEIN"/>
    <property type="match status" value="1"/>
</dbReference>
<evidence type="ECO:0000313" key="4">
    <source>
        <dbReference type="Proteomes" id="UP000762676"/>
    </source>
</evidence>
<feature type="coiled-coil region" evidence="1">
    <location>
        <begin position="7"/>
        <end position="58"/>
    </location>
</feature>
<keyword evidence="4" id="KW-1185">Reference proteome</keyword>
<evidence type="ECO:0000313" key="3">
    <source>
        <dbReference type="EMBL" id="GFR64086.1"/>
    </source>
</evidence>
<dbReference type="PANTHER" id="PTHR47331:SF8">
    <property type="match status" value="1"/>
</dbReference>
<evidence type="ECO:0000256" key="1">
    <source>
        <dbReference type="SAM" id="Coils"/>
    </source>
</evidence>
<dbReference type="InterPro" id="IPR008042">
    <property type="entry name" value="Retrotrans_Pao"/>
</dbReference>
<dbReference type="Pfam" id="PF05380">
    <property type="entry name" value="Peptidase_A17"/>
    <property type="match status" value="1"/>
</dbReference>
<reference evidence="3 4" key="1">
    <citation type="journal article" date="2021" name="Elife">
        <title>Chloroplast acquisition without the gene transfer in kleptoplastic sea slugs, Plakobranchus ocellatus.</title>
        <authorList>
            <person name="Maeda T."/>
            <person name="Takahashi S."/>
            <person name="Yoshida T."/>
            <person name="Shimamura S."/>
            <person name="Takaki Y."/>
            <person name="Nagai Y."/>
            <person name="Toyoda A."/>
            <person name="Suzuki Y."/>
            <person name="Arimoto A."/>
            <person name="Ishii H."/>
            <person name="Satoh N."/>
            <person name="Nishiyama T."/>
            <person name="Hasebe M."/>
            <person name="Maruyama T."/>
            <person name="Minagawa J."/>
            <person name="Obokata J."/>
            <person name="Shigenobu S."/>
        </authorList>
    </citation>
    <scope>NUCLEOTIDE SEQUENCE [LARGE SCALE GENOMIC DNA]</scope>
</reference>
<proteinExistence type="predicted"/>
<protein>
    <submittedName>
        <fullName evidence="3">Gag-pol fusion polyprotein</fullName>
    </submittedName>
</protein>
<sequence>ARKRAKAEASKARVASARKELELKKQEALLAEQKRVSEAQVERKQKDIAAELVLLEEEKEAAAADAKAAVSGEVEDGSNEEFDLLVKYLGPVSSVYARSLRASNTVNPSRGLALLWERLDERYGSPERMEACLKAKINSFPTLTMKNCSKLYDLCDILDEIQSAKTNPSLSAQFAVYDSSAGISSIVPKLPISLRNKWINQASRFKDENHVTFPPFTFLIHFLRKVTRTVNDPAFTSLIEALRRAHLLHKSMDKNPQKKDHMVKFMAKLFETGAAERAPPIEEGRSRWYRYLPLFGVYHPRKPDKIRGVFDSSAIFQGFSLNSMLLSGPDLTNNLIGILIRFRRDSRPITADIEQMFYQFNVDEQHRDFLRFLWFEDNKPEKGLVEYRMTVHLPMHSCLGLPWCLQRDAFMINPKVGKAQFTRRGLLSALNSIYDPIGFLSPATISGKILLRRISPDGKTWDEPLPESFLPDWQLWTKHIQSLNGVAIPRMYISTSLTQTAGSKLHVFFDASEEAVAAVAYLEVRREHNREIGFVMGKAKLAPKSGHTVPRLELCGAVLAVELYQTISEHLGVPLEHVAFHTDSKVVLGYISNETRRFYTYVSNRVEKIRSVTSPAQWRYISTEFNPADVATRSNSVESVGLLENVRRWLQPPHDAFHIDVEAASNQSYPLICPNDDTEIRAIELEVVVVIVVVVLVVVVVVVVIKVVVVVPVVVVVVFE</sequence>
<dbReference type="SUPFAM" id="SSF56672">
    <property type="entry name" value="DNA/RNA polymerases"/>
    <property type="match status" value="1"/>
</dbReference>
<keyword evidence="2" id="KW-1133">Transmembrane helix</keyword>